<dbReference type="Pfam" id="PF19300">
    <property type="entry name" value="BPD_transp_1_N"/>
    <property type="match status" value="1"/>
</dbReference>
<evidence type="ECO:0000256" key="5">
    <source>
        <dbReference type="ARBA" id="ARBA00022989"/>
    </source>
</evidence>
<evidence type="ECO:0000313" key="10">
    <source>
        <dbReference type="Proteomes" id="UP000518605"/>
    </source>
</evidence>
<dbReference type="AlphaFoldDB" id="A0A7W5C4F6"/>
<dbReference type="Gene3D" id="1.10.3720.10">
    <property type="entry name" value="MetI-like"/>
    <property type="match status" value="1"/>
</dbReference>
<keyword evidence="2 7" id="KW-0813">Transport</keyword>
<organism evidence="9 10">
    <name type="scientific">Paenibacillus endophyticus</name>
    <dbReference type="NCBI Taxonomy" id="1294268"/>
    <lineage>
        <taxon>Bacteria</taxon>
        <taxon>Bacillati</taxon>
        <taxon>Bacillota</taxon>
        <taxon>Bacilli</taxon>
        <taxon>Bacillales</taxon>
        <taxon>Paenibacillaceae</taxon>
        <taxon>Paenibacillus</taxon>
    </lineage>
</organism>
<evidence type="ECO:0000256" key="6">
    <source>
        <dbReference type="ARBA" id="ARBA00023136"/>
    </source>
</evidence>
<feature type="transmembrane region" description="Helical" evidence="7">
    <location>
        <begin position="108"/>
        <end position="132"/>
    </location>
</feature>
<accession>A0A7W5C4F6</accession>
<name>A0A7W5C4F6_9BACL</name>
<feature type="transmembrane region" description="Helical" evidence="7">
    <location>
        <begin position="286"/>
        <end position="312"/>
    </location>
</feature>
<proteinExistence type="inferred from homology"/>
<dbReference type="GO" id="GO:0055085">
    <property type="term" value="P:transmembrane transport"/>
    <property type="evidence" value="ECO:0007669"/>
    <property type="project" value="InterPro"/>
</dbReference>
<comment type="subcellular location">
    <subcellularLocation>
        <location evidence="1 7">Cell membrane</location>
        <topology evidence="1 7">Multi-pass membrane protein</topology>
    </subcellularLocation>
</comment>
<dbReference type="SUPFAM" id="SSF161098">
    <property type="entry name" value="MetI-like"/>
    <property type="match status" value="1"/>
</dbReference>
<dbReference type="InterPro" id="IPR045621">
    <property type="entry name" value="BPD_transp_1_N"/>
</dbReference>
<keyword evidence="3" id="KW-1003">Cell membrane</keyword>
<evidence type="ECO:0000256" key="1">
    <source>
        <dbReference type="ARBA" id="ARBA00004651"/>
    </source>
</evidence>
<evidence type="ECO:0000256" key="2">
    <source>
        <dbReference type="ARBA" id="ARBA00022448"/>
    </source>
</evidence>
<feature type="domain" description="ABC transmembrane type-1" evidence="8">
    <location>
        <begin position="108"/>
        <end position="305"/>
    </location>
</feature>
<dbReference type="Pfam" id="PF00528">
    <property type="entry name" value="BPD_transp_1"/>
    <property type="match status" value="1"/>
</dbReference>
<dbReference type="EMBL" id="JACHXW010000001">
    <property type="protein sequence ID" value="MBB3150479.1"/>
    <property type="molecule type" value="Genomic_DNA"/>
</dbReference>
<keyword evidence="10" id="KW-1185">Reference proteome</keyword>
<evidence type="ECO:0000256" key="4">
    <source>
        <dbReference type="ARBA" id="ARBA00022692"/>
    </source>
</evidence>
<keyword evidence="4 7" id="KW-0812">Transmembrane</keyword>
<keyword evidence="6 7" id="KW-0472">Membrane</keyword>
<evidence type="ECO:0000313" key="9">
    <source>
        <dbReference type="EMBL" id="MBB3150479.1"/>
    </source>
</evidence>
<dbReference type="InterPro" id="IPR035906">
    <property type="entry name" value="MetI-like_sf"/>
</dbReference>
<feature type="transmembrane region" description="Helical" evidence="7">
    <location>
        <begin position="235"/>
        <end position="266"/>
    </location>
</feature>
<evidence type="ECO:0000256" key="3">
    <source>
        <dbReference type="ARBA" id="ARBA00022475"/>
    </source>
</evidence>
<comment type="similarity">
    <text evidence="7">Belongs to the binding-protein-dependent transport system permease family.</text>
</comment>
<feature type="transmembrane region" description="Helical" evidence="7">
    <location>
        <begin position="144"/>
        <end position="174"/>
    </location>
</feature>
<dbReference type="Proteomes" id="UP000518605">
    <property type="component" value="Unassembled WGS sequence"/>
</dbReference>
<gene>
    <name evidence="9" type="ORF">FHS16_000511</name>
</gene>
<reference evidence="9 10" key="1">
    <citation type="submission" date="2020-08" db="EMBL/GenBank/DDBJ databases">
        <title>Genomic Encyclopedia of Type Strains, Phase III (KMG-III): the genomes of soil and plant-associated and newly described type strains.</title>
        <authorList>
            <person name="Whitman W."/>
        </authorList>
    </citation>
    <scope>NUCLEOTIDE SEQUENCE [LARGE SCALE GENOMIC DNA]</scope>
    <source>
        <strain evidence="9 10">CECT 8234</strain>
    </source>
</reference>
<dbReference type="RefSeq" id="WP_183558340.1">
    <property type="nucleotide sequence ID" value="NZ_CBCSLB010000001.1"/>
</dbReference>
<dbReference type="PROSITE" id="PS50928">
    <property type="entry name" value="ABC_TM1"/>
    <property type="match status" value="1"/>
</dbReference>
<dbReference type="GO" id="GO:0005886">
    <property type="term" value="C:plasma membrane"/>
    <property type="evidence" value="ECO:0007669"/>
    <property type="project" value="UniProtKB-SubCell"/>
</dbReference>
<evidence type="ECO:0000259" key="8">
    <source>
        <dbReference type="PROSITE" id="PS50928"/>
    </source>
</evidence>
<dbReference type="CDD" id="cd06261">
    <property type="entry name" value="TM_PBP2"/>
    <property type="match status" value="1"/>
</dbReference>
<feature type="transmembrane region" description="Helical" evidence="7">
    <location>
        <begin position="186"/>
        <end position="205"/>
    </location>
</feature>
<keyword evidence="5 7" id="KW-1133">Transmembrane helix</keyword>
<dbReference type="InterPro" id="IPR000515">
    <property type="entry name" value="MetI-like"/>
</dbReference>
<comment type="caution">
    <text evidence="9">The sequence shown here is derived from an EMBL/GenBank/DDBJ whole genome shotgun (WGS) entry which is preliminary data.</text>
</comment>
<protein>
    <submittedName>
        <fullName evidence="9">ABC-type dipeptide/oligopeptide/nickel transport system permease component</fullName>
    </submittedName>
</protein>
<dbReference type="PANTHER" id="PTHR43163:SF6">
    <property type="entry name" value="DIPEPTIDE TRANSPORT SYSTEM PERMEASE PROTEIN DPPB-RELATED"/>
    <property type="match status" value="1"/>
</dbReference>
<feature type="transmembrane region" description="Helical" evidence="7">
    <location>
        <begin position="21"/>
        <end position="40"/>
    </location>
</feature>
<evidence type="ECO:0000256" key="7">
    <source>
        <dbReference type="RuleBase" id="RU363032"/>
    </source>
</evidence>
<dbReference type="PANTHER" id="PTHR43163">
    <property type="entry name" value="DIPEPTIDE TRANSPORT SYSTEM PERMEASE PROTEIN DPPB-RELATED"/>
    <property type="match status" value="1"/>
</dbReference>
<sequence length="325" mass="36724">MASIDHRGLDMFRYLMGRLGMLAFTLFLLTMFVFTLMHMAPGDPAALMLQGFGATPDENMIAFYQNKWGLDQSFLMQYVSWLMELAKGNLGNSYLTNKPVVEEIGSRISMTLLLLISSFTLTFLISVPLGLMAGLREKSLIDRILYGATVLGLSVPLYWLAILLMLSFGVIWPIFPIIGGGSVSHYVLPVAAISMVQSVYFIRMIRSFTVEYKKTPYLEAAISRGIKRRMLYPSYLFRSMLVPVLTIVGTSFPSFFGATIIIENVFSFPGIGKYMLDTIYNRDYPVIQGCSLLLAATIFILNFVTDVSYYMADPRIHLEKQRWEN</sequence>